<evidence type="ECO:0000256" key="1">
    <source>
        <dbReference type="SAM" id="MobiDB-lite"/>
    </source>
</evidence>
<reference evidence="2 3" key="1">
    <citation type="submission" date="2019-02" db="EMBL/GenBank/DDBJ databases">
        <title>Genome sequencing of the rare red list fungi Phlebia centrifuga.</title>
        <authorList>
            <person name="Buettner E."/>
            <person name="Kellner H."/>
        </authorList>
    </citation>
    <scope>NUCLEOTIDE SEQUENCE [LARGE SCALE GENOMIC DNA]</scope>
    <source>
        <strain evidence="2 3">DSM 108282</strain>
    </source>
</reference>
<dbReference type="AlphaFoldDB" id="A0A4S4KPL2"/>
<dbReference type="EMBL" id="SGPJ01000106">
    <property type="protein sequence ID" value="THG98739.1"/>
    <property type="molecule type" value="Genomic_DNA"/>
</dbReference>
<feature type="region of interest" description="Disordered" evidence="1">
    <location>
        <begin position="1"/>
        <end position="40"/>
    </location>
</feature>
<keyword evidence="3" id="KW-1185">Reference proteome</keyword>
<evidence type="ECO:0000313" key="3">
    <source>
        <dbReference type="Proteomes" id="UP000309038"/>
    </source>
</evidence>
<dbReference type="InterPro" id="IPR014752">
    <property type="entry name" value="Arrestin-like_C"/>
</dbReference>
<gene>
    <name evidence="2" type="ORF">EW026_g3501</name>
</gene>
<accession>A0A4S4KPL2</accession>
<comment type="caution">
    <text evidence="2">The sequence shown here is derived from an EMBL/GenBank/DDBJ whole genome shotgun (WGS) entry which is preliminary data.</text>
</comment>
<dbReference type="Gene3D" id="2.60.40.640">
    <property type="match status" value="1"/>
</dbReference>
<protein>
    <recommendedName>
        <fullName evidence="4">Arrestin-like N-terminal domain-containing protein</fullName>
    </recommendedName>
</protein>
<sequence length="437" mass="48321">MDKRAEAQATAVENRNDSDAELPGYTRTASTSTSTEEHVYKLDDSKGRPWIWLHVKSRARDKKTWPLFYERDVIQGTVEVDFDKTDGAKAVSIGVTGGVTAVGQEELNFLNISKDLWDGKLAGKPKGKLSWPFSISLPGETNVADRPKARADPYRLPPTFTERASPAYIDYKLVVTVRRSAFKVNQTLMTSFFYTPLTRAEPPSALRQASYINGHPIIGPDGDPEGWKVLPTVQIAGTLFNTRSVSVECTAAIASPLSFSTGSPIPMFVTCTSSDEQALDLVCAPSAMRFHLYRERLIGSHATREGAAGQSNNTFREVMATAAFWPSQESAPEPGKRTFQGELDVKKGMRPTFTFPRFTLRYVLCMFPFEAPGFVPANPDVPLFTERVMVHTLNAVGIIPRSFAPPGYAGSMEGNYNNVAGYLENGNQRFYHHHGFM</sequence>
<proteinExistence type="predicted"/>
<evidence type="ECO:0008006" key="4">
    <source>
        <dbReference type="Google" id="ProtNLM"/>
    </source>
</evidence>
<organism evidence="2 3">
    <name type="scientific">Hermanssonia centrifuga</name>
    <dbReference type="NCBI Taxonomy" id="98765"/>
    <lineage>
        <taxon>Eukaryota</taxon>
        <taxon>Fungi</taxon>
        <taxon>Dikarya</taxon>
        <taxon>Basidiomycota</taxon>
        <taxon>Agaricomycotina</taxon>
        <taxon>Agaricomycetes</taxon>
        <taxon>Polyporales</taxon>
        <taxon>Meruliaceae</taxon>
        <taxon>Hermanssonia</taxon>
    </lineage>
</organism>
<dbReference type="Proteomes" id="UP000309038">
    <property type="component" value="Unassembled WGS sequence"/>
</dbReference>
<evidence type="ECO:0000313" key="2">
    <source>
        <dbReference type="EMBL" id="THG98739.1"/>
    </source>
</evidence>
<name>A0A4S4KPL2_9APHY</name>